<dbReference type="InterPro" id="IPR040919">
    <property type="entry name" value="Asparaginase_C"/>
</dbReference>
<gene>
    <name evidence="6" type="ORF">HQ393_09065</name>
</gene>
<dbReference type="Gene3D" id="3.40.50.1170">
    <property type="entry name" value="L-asparaginase, N-terminal domain"/>
    <property type="match status" value="1"/>
</dbReference>
<evidence type="ECO:0000259" key="4">
    <source>
        <dbReference type="Pfam" id="PF00710"/>
    </source>
</evidence>
<dbReference type="PROSITE" id="PS51732">
    <property type="entry name" value="ASN_GLN_ASE_3"/>
    <property type="match status" value="1"/>
</dbReference>
<organism evidence="6 7">
    <name type="scientific">Chitinibacter bivalviorum</name>
    <dbReference type="NCBI Taxonomy" id="2739434"/>
    <lineage>
        <taxon>Bacteria</taxon>
        <taxon>Pseudomonadati</taxon>
        <taxon>Pseudomonadota</taxon>
        <taxon>Betaproteobacteria</taxon>
        <taxon>Neisseriales</taxon>
        <taxon>Chitinibacteraceae</taxon>
        <taxon>Chitinibacter</taxon>
    </lineage>
</organism>
<reference evidence="6 7" key="1">
    <citation type="submission" date="2020-07" db="EMBL/GenBank/DDBJ databases">
        <title>Complete genome sequence of Chitinibacter sp. 2T18.</title>
        <authorList>
            <person name="Bae J.-W."/>
            <person name="Choi J.-W."/>
        </authorList>
    </citation>
    <scope>NUCLEOTIDE SEQUENCE [LARGE SCALE GENOMIC DNA]</scope>
    <source>
        <strain evidence="6 7">2T18</strain>
    </source>
</reference>
<dbReference type="GO" id="GO:0004067">
    <property type="term" value="F:asparaginase activity"/>
    <property type="evidence" value="ECO:0007669"/>
    <property type="project" value="UniProtKB-UniRule"/>
</dbReference>
<dbReference type="PRINTS" id="PR00139">
    <property type="entry name" value="ASNGLNASE"/>
</dbReference>
<feature type="binding site" evidence="2">
    <location>
        <position position="57"/>
    </location>
    <ligand>
        <name>substrate</name>
    </ligand>
</feature>
<dbReference type="InterPro" id="IPR036152">
    <property type="entry name" value="Asp/glu_Ase-like_sf"/>
</dbReference>
<dbReference type="SFLD" id="SFLDS00057">
    <property type="entry name" value="Glutaminase/Asparaginase"/>
    <property type="match status" value="1"/>
</dbReference>
<dbReference type="KEGG" id="chiz:HQ393_09065"/>
<feature type="binding site" evidence="2">
    <location>
        <begin position="88"/>
        <end position="89"/>
    </location>
    <ligand>
        <name>substrate</name>
    </ligand>
</feature>
<protein>
    <submittedName>
        <fullName evidence="6">Asparaginase</fullName>
    </submittedName>
</protein>
<dbReference type="SMART" id="SM00870">
    <property type="entry name" value="Asparaginase"/>
    <property type="match status" value="1"/>
</dbReference>
<evidence type="ECO:0000256" key="3">
    <source>
        <dbReference type="PROSITE-ProRule" id="PRU10100"/>
    </source>
</evidence>
<dbReference type="InterPro" id="IPR037152">
    <property type="entry name" value="L-asparaginase_N_sf"/>
</dbReference>
<proteinExistence type="predicted"/>
<evidence type="ECO:0000313" key="7">
    <source>
        <dbReference type="Proteomes" id="UP000509597"/>
    </source>
</evidence>
<evidence type="ECO:0000259" key="5">
    <source>
        <dbReference type="Pfam" id="PF17763"/>
    </source>
</evidence>
<accession>A0A7H9BIC9</accession>
<dbReference type="Pfam" id="PF17763">
    <property type="entry name" value="Asparaginase_C"/>
    <property type="match status" value="1"/>
</dbReference>
<dbReference type="InterPro" id="IPR027475">
    <property type="entry name" value="Asparaginase/glutaminase_AS2"/>
</dbReference>
<dbReference type="InterPro" id="IPR027473">
    <property type="entry name" value="L-asparaginase_C"/>
</dbReference>
<evidence type="ECO:0000313" key="6">
    <source>
        <dbReference type="EMBL" id="QLG88385.1"/>
    </source>
</evidence>
<dbReference type="PANTHER" id="PTHR11707:SF28">
    <property type="entry name" value="60 KDA LYSOPHOSPHOLIPASE"/>
    <property type="match status" value="1"/>
</dbReference>
<dbReference type="SUPFAM" id="SSF53774">
    <property type="entry name" value="Glutaminase/Asparaginase"/>
    <property type="match status" value="1"/>
</dbReference>
<dbReference type="Gene3D" id="3.40.50.40">
    <property type="match status" value="1"/>
</dbReference>
<sequence length="314" mass="33880">MKRIFCLYTGGTIGCVDSPNGLIPQHGILPKLISDLACSHIPSIEVTLHEYAQALDSAAMTPTHWRHIACDIAERVKHYDGFVVLHGTDTMAWTGAALHWQLENIHKPVILTGAQRPWIHAGSDAPANMQLALETAASDITGVHVAFGGLVLPAHCVKKLDADHDTAYGAPNAAHTNAMPTDQFALRAINPALNILALKLYPGCENAIASMIQTQTWDGMVIESYGSGNLPSHDGLTQALNEQAQRGAIIINCTQCIAGEVRQGLYATGDVFNTLGAWPAGRRTVEAARTWLYTHLGRSDKEVLRQAWQSVASL</sequence>
<dbReference type="PANTHER" id="PTHR11707">
    <property type="entry name" value="L-ASPARAGINASE"/>
    <property type="match status" value="1"/>
</dbReference>
<feature type="domain" description="L-asparaginase N-terminal" evidence="4">
    <location>
        <begin position="3"/>
        <end position="182"/>
    </location>
</feature>
<evidence type="ECO:0000256" key="1">
    <source>
        <dbReference type="PIRSR" id="PIRSR001220-1"/>
    </source>
</evidence>
<feature type="active site" evidence="3">
    <location>
        <position position="88"/>
    </location>
</feature>
<dbReference type="Pfam" id="PF00710">
    <property type="entry name" value="Asparaginase"/>
    <property type="match status" value="1"/>
</dbReference>
<dbReference type="InterPro" id="IPR006034">
    <property type="entry name" value="Asparaginase/glutaminase-like"/>
</dbReference>
<dbReference type="PROSITE" id="PS00917">
    <property type="entry name" value="ASN_GLN_ASE_2"/>
    <property type="match status" value="1"/>
</dbReference>
<dbReference type="Proteomes" id="UP000509597">
    <property type="component" value="Chromosome"/>
</dbReference>
<keyword evidence="7" id="KW-1185">Reference proteome</keyword>
<feature type="active site" description="O-isoaspartyl threonine intermediate" evidence="1">
    <location>
        <position position="12"/>
    </location>
</feature>
<evidence type="ECO:0000256" key="2">
    <source>
        <dbReference type="PIRSR" id="PIRSR001220-2"/>
    </source>
</evidence>
<dbReference type="EMBL" id="CP058627">
    <property type="protein sequence ID" value="QLG88385.1"/>
    <property type="molecule type" value="Genomic_DNA"/>
</dbReference>
<dbReference type="PIRSF" id="PIRSF500176">
    <property type="entry name" value="L_ASNase"/>
    <property type="match status" value="1"/>
</dbReference>
<dbReference type="InterPro" id="IPR041725">
    <property type="entry name" value="L-asparaginase_I"/>
</dbReference>
<dbReference type="AlphaFoldDB" id="A0A7H9BIC9"/>
<dbReference type="InterPro" id="IPR027474">
    <property type="entry name" value="L-asparaginase_N"/>
</dbReference>
<dbReference type="PIRSF" id="PIRSF001220">
    <property type="entry name" value="L-ASNase_gatD"/>
    <property type="match status" value="1"/>
</dbReference>
<feature type="domain" description="Asparaginase/glutaminase C-terminal" evidence="5">
    <location>
        <begin position="195"/>
        <end position="301"/>
    </location>
</feature>
<name>A0A7H9BIC9_9NEIS</name>
<dbReference type="PROSITE" id="PS51257">
    <property type="entry name" value="PROKAR_LIPOPROTEIN"/>
    <property type="match status" value="1"/>
</dbReference>
<dbReference type="RefSeq" id="WP_179354900.1">
    <property type="nucleotide sequence ID" value="NZ_CP058627.1"/>
</dbReference>
<dbReference type="CDD" id="cd08963">
    <property type="entry name" value="L-asparaginase_I"/>
    <property type="match status" value="1"/>
</dbReference>